<dbReference type="Gene3D" id="3.40.50.300">
    <property type="entry name" value="P-loop containing nucleotide triphosphate hydrolases"/>
    <property type="match status" value="1"/>
</dbReference>
<name>A0AAX2LQQ4_VIBFL</name>
<keyword evidence="5 10" id="KW-0547">Nucleotide-binding</keyword>
<dbReference type="Proteomes" id="UP000254626">
    <property type="component" value="Unassembled WGS sequence"/>
</dbReference>
<dbReference type="GO" id="GO:0046316">
    <property type="term" value="F:gluconokinase activity"/>
    <property type="evidence" value="ECO:0007669"/>
    <property type="project" value="UniProtKB-EC"/>
</dbReference>
<evidence type="ECO:0000256" key="4">
    <source>
        <dbReference type="ARBA" id="ARBA00022679"/>
    </source>
</evidence>
<evidence type="ECO:0000256" key="5">
    <source>
        <dbReference type="ARBA" id="ARBA00022741"/>
    </source>
</evidence>
<dbReference type="InterPro" id="IPR031322">
    <property type="entry name" value="Shikimate/glucono_kinase"/>
</dbReference>
<dbReference type="AlphaFoldDB" id="A0AAX2LQQ4"/>
<evidence type="ECO:0000256" key="8">
    <source>
        <dbReference type="ARBA" id="ARBA00023064"/>
    </source>
</evidence>
<dbReference type="EMBL" id="UHIP01000001">
    <property type="protein sequence ID" value="SUP23507.1"/>
    <property type="molecule type" value="Genomic_DNA"/>
</dbReference>
<evidence type="ECO:0000256" key="1">
    <source>
        <dbReference type="ARBA" id="ARBA00004761"/>
    </source>
</evidence>
<dbReference type="PRINTS" id="PR01100">
    <property type="entry name" value="SHIKIMTKNASE"/>
</dbReference>
<dbReference type="PANTHER" id="PTHR43442">
    <property type="entry name" value="GLUCONOKINASE-RELATED"/>
    <property type="match status" value="1"/>
</dbReference>
<evidence type="ECO:0000256" key="3">
    <source>
        <dbReference type="ARBA" id="ARBA00012054"/>
    </source>
</evidence>
<keyword evidence="4 10" id="KW-0808">Transferase</keyword>
<evidence type="ECO:0000256" key="2">
    <source>
        <dbReference type="ARBA" id="ARBA00008420"/>
    </source>
</evidence>
<evidence type="ECO:0000313" key="13">
    <source>
        <dbReference type="Proteomes" id="UP000057088"/>
    </source>
</evidence>
<dbReference type="KEGG" id="vfl:AL536_12690"/>
<organism evidence="12 14">
    <name type="scientific">Vibrio fluvialis</name>
    <dbReference type="NCBI Taxonomy" id="676"/>
    <lineage>
        <taxon>Bacteria</taxon>
        <taxon>Pseudomonadati</taxon>
        <taxon>Pseudomonadota</taxon>
        <taxon>Gammaproteobacteria</taxon>
        <taxon>Vibrionales</taxon>
        <taxon>Vibrionaceae</taxon>
        <taxon>Vibrio</taxon>
    </lineage>
</organism>
<keyword evidence="13" id="KW-1185">Reference proteome</keyword>
<dbReference type="Pfam" id="PF01202">
    <property type="entry name" value="SKI"/>
    <property type="match status" value="1"/>
</dbReference>
<dbReference type="EMBL" id="CP014035">
    <property type="protein sequence ID" value="AMF94334.1"/>
    <property type="molecule type" value="Genomic_DNA"/>
</dbReference>
<dbReference type="InterPro" id="IPR006001">
    <property type="entry name" value="Therm_gnt_kin"/>
</dbReference>
<comment type="similarity">
    <text evidence="2 10">Belongs to the gluconokinase GntK/GntV family.</text>
</comment>
<dbReference type="GO" id="GO:0005737">
    <property type="term" value="C:cytoplasm"/>
    <property type="evidence" value="ECO:0007669"/>
    <property type="project" value="TreeGrafter"/>
</dbReference>
<dbReference type="EC" id="2.7.1.12" evidence="3 10"/>
<dbReference type="GeneID" id="29386202"/>
<dbReference type="Proteomes" id="UP000057088">
    <property type="component" value="Chromosome 2"/>
</dbReference>
<dbReference type="GO" id="GO:0019521">
    <property type="term" value="P:D-gluconate metabolic process"/>
    <property type="evidence" value="ECO:0007669"/>
    <property type="project" value="UniProtKB-KW"/>
</dbReference>
<reference evidence="13" key="1">
    <citation type="submission" date="2015-12" db="EMBL/GenBank/DDBJ databases">
        <title>FDA dAtabase for Regulatory Grade micrObial Sequences (FDA-ARGOS): Supporting development and validation of Infectious Disease Dx tests.</title>
        <authorList>
            <person name="Hoffmann M."/>
            <person name="Allard M."/>
            <person name="Evans P."/>
            <person name="Brown E."/>
            <person name="Tallon L.J."/>
            <person name="Sadzewicz L."/>
            <person name="Sengamalay N."/>
            <person name="Ott S."/>
            <person name="Godinez A."/>
            <person name="Nagaraj S."/>
            <person name="Vyas G."/>
            <person name="Aluvathingal J."/>
            <person name="Nadendla S."/>
            <person name="Geyer C."/>
            <person name="Sichtig H."/>
        </authorList>
    </citation>
    <scope>NUCLEOTIDE SEQUENCE [LARGE SCALE GENOMIC DNA]</scope>
    <source>
        <strain evidence="13">ATCC 33809</strain>
    </source>
</reference>
<comment type="catalytic activity">
    <reaction evidence="9 10">
        <text>D-gluconate + ATP = 6-phospho-D-gluconate + ADP + H(+)</text>
        <dbReference type="Rhea" id="RHEA:19433"/>
        <dbReference type="ChEBI" id="CHEBI:15378"/>
        <dbReference type="ChEBI" id="CHEBI:18391"/>
        <dbReference type="ChEBI" id="CHEBI:30616"/>
        <dbReference type="ChEBI" id="CHEBI:58759"/>
        <dbReference type="ChEBI" id="CHEBI:456216"/>
        <dbReference type="EC" id="2.7.1.12"/>
    </reaction>
</comment>
<keyword evidence="6 10" id="KW-0418">Kinase</keyword>
<dbReference type="PANTHER" id="PTHR43442:SF3">
    <property type="entry name" value="GLUCONOKINASE-RELATED"/>
    <property type="match status" value="1"/>
</dbReference>
<dbReference type="RefSeq" id="WP_020428580.1">
    <property type="nucleotide sequence ID" value="NZ_AP028128.1"/>
</dbReference>
<dbReference type="NCBIfam" id="TIGR01313">
    <property type="entry name" value="therm_gnt_kin"/>
    <property type="match status" value="1"/>
</dbReference>
<sequence>MKPRKILVMGVSGCGKSSIGSKIAEALGLKFFDGDDYHPQQNVEKMRQGIPLTDEDRYGWLQTLNRLFIEQESAVIACSALKPEYRDILRTNNEELVIVYLEGDYDTIWSRLKQRSDHYFQGEKMLKSQFATLVEPQAGEAIFVDISQSLDDVVAQALTAISQLGAKL</sequence>
<dbReference type="InterPro" id="IPR027417">
    <property type="entry name" value="P-loop_NTPase"/>
</dbReference>
<proteinExistence type="inferred from homology"/>
<evidence type="ECO:0000256" key="6">
    <source>
        <dbReference type="ARBA" id="ARBA00022777"/>
    </source>
</evidence>
<dbReference type="FunFam" id="3.40.50.300:FF:000522">
    <property type="entry name" value="Gluconokinase"/>
    <property type="match status" value="1"/>
</dbReference>
<evidence type="ECO:0000313" key="11">
    <source>
        <dbReference type="EMBL" id="AMF94334.1"/>
    </source>
</evidence>
<reference evidence="11" key="2">
    <citation type="submission" date="2018-01" db="EMBL/GenBank/DDBJ databases">
        <title>FDA dAtabase for Regulatory Grade micrObial Sequences (FDA-ARGOS): Supporting development and validation of Infectious Disease Dx tests.</title>
        <authorList>
            <person name="Hoffmann M."/>
            <person name="Allard M."/>
            <person name="Evans P."/>
            <person name="Brown E."/>
            <person name="Tallon L."/>
            <person name="Sadzewicz L."/>
            <person name="Sengamalay N."/>
            <person name="Ott S."/>
            <person name="Godinez A."/>
            <person name="Nagaraj S."/>
            <person name="Vyas G."/>
            <person name="Aluvathingal J."/>
            <person name="Nadendla S."/>
            <person name="Geyer C."/>
            <person name="Sichtig H."/>
        </authorList>
    </citation>
    <scope>NUCLEOTIDE SEQUENCE</scope>
    <source>
        <strain evidence="11">ATCC 33809</strain>
    </source>
</reference>
<reference evidence="12 14" key="3">
    <citation type="submission" date="2018-06" db="EMBL/GenBank/DDBJ databases">
        <authorList>
            <consortium name="Pathogen Informatics"/>
            <person name="Doyle S."/>
        </authorList>
    </citation>
    <scope>NUCLEOTIDE SEQUENCE [LARGE SCALE GENOMIC DNA]</scope>
    <source>
        <strain evidence="12 14">NCTC11327</strain>
    </source>
</reference>
<comment type="pathway">
    <text evidence="1">Carbohydrate acid metabolism.</text>
</comment>
<keyword evidence="8" id="KW-0311">Gluconate utilization</keyword>
<keyword evidence="7 10" id="KW-0067">ATP-binding</keyword>
<evidence type="ECO:0000256" key="7">
    <source>
        <dbReference type="ARBA" id="ARBA00022840"/>
    </source>
</evidence>
<gene>
    <name evidence="12" type="primary">gntK_2</name>
    <name evidence="11" type="ORF">AL536_12690</name>
    <name evidence="12" type="ORF">NCTC11327_01277</name>
</gene>
<dbReference type="CDD" id="cd02021">
    <property type="entry name" value="GntK"/>
    <property type="match status" value="1"/>
</dbReference>
<evidence type="ECO:0000313" key="14">
    <source>
        <dbReference type="Proteomes" id="UP000254626"/>
    </source>
</evidence>
<evidence type="ECO:0000313" key="12">
    <source>
        <dbReference type="EMBL" id="SUP23507.1"/>
    </source>
</evidence>
<protein>
    <recommendedName>
        <fullName evidence="3 10">Gluconokinase</fullName>
        <ecNumber evidence="3 10">2.7.1.12</ecNumber>
    </recommendedName>
</protein>
<evidence type="ECO:0000256" key="9">
    <source>
        <dbReference type="ARBA" id="ARBA00048090"/>
    </source>
</evidence>
<evidence type="ECO:0000256" key="10">
    <source>
        <dbReference type="RuleBase" id="RU363066"/>
    </source>
</evidence>
<dbReference type="GO" id="GO:0005524">
    <property type="term" value="F:ATP binding"/>
    <property type="evidence" value="ECO:0007669"/>
    <property type="project" value="UniProtKB-KW"/>
</dbReference>
<accession>A0AAX2LQQ4</accession>
<dbReference type="SUPFAM" id="SSF52540">
    <property type="entry name" value="P-loop containing nucleoside triphosphate hydrolases"/>
    <property type="match status" value="1"/>
</dbReference>